<dbReference type="EMBL" id="AP026933">
    <property type="protein sequence ID" value="BDT04621.1"/>
    <property type="molecule type" value="Genomic_DNA"/>
</dbReference>
<evidence type="ECO:0008006" key="4">
    <source>
        <dbReference type="Google" id="ProtNLM"/>
    </source>
</evidence>
<accession>A0ABN6SZN7</accession>
<feature type="compositionally biased region" description="Polar residues" evidence="1">
    <location>
        <begin position="1"/>
        <end position="10"/>
    </location>
</feature>
<proteinExistence type="predicted"/>
<reference evidence="2 3" key="1">
    <citation type="journal article" date="2022" name="Front. Microbiol.">
        <title>Male-killing mechanisms vary between Spiroplasma species.</title>
        <authorList>
            <person name="Arai H."/>
            <person name="Inoue M."/>
            <person name="Kageyama D."/>
        </authorList>
    </citation>
    <scope>NUCLEOTIDE SEQUENCE [LARGE SCALE GENOMIC DNA]</scope>
    <source>
        <strain evidence="3">sHm</strain>
    </source>
</reference>
<dbReference type="Proteomes" id="UP001163387">
    <property type="component" value="Chromosome"/>
</dbReference>
<feature type="compositionally biased region" description="Basic and acidic residues" evidence="1">
    <location>
        <begin position="51"/>
        <end position="60"/>
    </location>
</feature>
<feature type="region of interest" description="Disordered" evidence="1">
    <location>
        <begin position="1"/>
        <end position="71"/>
    </location>
</feature>
<feature type="compositionally biased region" description="Basic and acidic residues" evidence="1">
    <location>
        <begin position="11"/>
        <end position="27"/>
    </location>
</feature>
<evidence type="ECO:0000256" key="1">
    <source>
        <dbReference type="SAM" id="MobiDB-lite"/>
    </source>
</evidence>
<keyword evidence="3" id="KW-1185">Reference proteome</keyword>
<organism evidence="2 3">
    <name type="scientific">Spiroplasma ixodetis</name>
    <dbReference type="NCBI Taxonomy" id="2141"/>
    <lineage>
        <taxon>Bacteria</taxon>
        <taxon>Bacillati</taxon>
        <taxon>Mycoplasmatota</taxon>
        <taxon>Mollicutes</taxon>
        <taxon>Entomoplasmatales</taxon>
        <taxon>Spiroplasmataceae</taxon>
        <taxon>Spiroplasma</taxon>
    </lineage>
</organism>
<gene>
    <name evidence="2" type="ORF">SHM_22670</name>
</gene>
<sequence>MHSVKKSPSSDNKENEERTSSEQEFQRLLKGFSKKAQETKRAEKRHKHFLSARDEKREKQSAAAKKKKHRK</sequence>
<dbReference type="RefSeq" id="WP_174480618.1">
    <property type="nucleotide sequence ID" value="NZ_AP026933.1"/>
</dbReference>
<evidence type="ECO:0000313" key="2">
    <source>
        <dbReference type="EMBL" id="BDT04621.1"/>
    </source>
</evidence>
<protein>
    <recommendedName>
        <fullName evidence="4">30S ribosomal protein S21</fullName>
    </recommendedName>
</protein>
<name>A0ABN6SZN7_9MOLU</name>
<evidence type="ECO:0000313" key="3">
    <source>
        <dbReference type="Proteomes" id="UP001163387"/>
    </source>
</evidence>